<keyword evidence="1" id="KW-0677">Repeat</keyword>
<reference evidence="3" key="1">
    <citation type="submission" date="2023-04" db="EMBL/GenBank/DDBJ databases">
        <title>Ambrosiozyma monospora NBRC 1965.</title>
        <authorList>
            <person name="Ichikawa N."/>
            <person name="Sato H."/>
            <person name="Tonouchi N."/>
        </authorList>
    </citation>
    <scope>NUCLEOTIDE SEQUENCE</scope>
    <source>
        <strain evidence="3">NBRC 1965</strain>
    </source>
</reference>
<feature type="region of interest" description="Disordered" evidence="2">
    <location>
        <begin position="1"/>
        <end position="54"/>
    </location>
</feature>
<evidence type="ECO:0000256" key="1">
    <source>
        <dbReference type="ARBA" id="ARBA00022737"/>
    </source>
</evidence>
<dbReference type="Gene3D" id="1.25.40.10">
    <property type="entry name" value="Tetratricopeptide repeat domain"/>
    <property type="match status" value="1"/>
</dbReference>
<keyword evidence="4" id="KW-1185">Reference proteome</keyword>
<dbReference type="InterPro" id="IPR006597">
    <property type="entry name" value="Sel1-like"/>
</dbReference>
<feature type="compositionally biased region" description="Polar residues" evidence="2">
    <location>
        <begin position="248"/>
        <end position="257"/>
    </location>
</feature>
<evidence type="ECO:0000313" key="4">
    <source>
        <dbReference type="Proteomes" id="UP001165063"/>
    </source>
</evidence>
<feature type="compositionally biased region" description="Low complexity" evidence="2">
    <location>
        <begin position="223"/>
        <end position="237"/>
    </location>
</feature>
<comment type="caution">
    <text evidence="3">The sequence shown here is derived from an EMBL/GenBank/DDBJ whole genome shotgun (WGS) entry which is preliminary data.</text>
</comment>
<organism evidence="3 4">
    <name type="scientific">Ambrosiozyma monospora</name>
    <name type="common">Yeast</name>
    <name type="synonym">Endomycopsis monosporus</name>
    <dbReference type="NCBI Taxonomy" id="43982"/>
    <lineage>
        <taxon>Eukaryota</taxon>
        <taxon>Fungi</taxon>
        <taxon>Dikarya</taxon>
        <taxon>Ascomycota</taxon>
        <taxon>Saccharomycotina</taxon>
        <taxon>Pichiomycetes</taxon>
        <taxon>Pichiales</taxon>
        <taxon>Pichiaceae</taxon>
        <taxon>Ambrosiozyma</taxon>
    </lineage>
</organism>
<dbReference type="SMART" id="SM00671">
    <property type="entry name" value="SEL1"/>
    <property type="match status" value="6"/>
</dbReference>
<dbReference type="PANTHER" id="PTHR46430:SF1">
    <property type="entry name" value="CHITIN SYNTHASE REGULATOR SKT5-RELATED"/>
    <property type="match status" value="1"/>
</dbReference>
<dbReference type="InterPro" id="IPR051726">
    <property type="entry name" value="Chitin_Synth_Reg"/>
</dbReference>
<name>A0A9W6YXR1_AMBMO</name>
<dbReference type="Pfam" id="PF08238">
    <property type="entry name" value="Sel1"/>
    <property type="match status" value="7"/>
</dbReference>
<dbReference type="PANTHER" id="PTHR46430">
    <property type="entry name" value="PROTEIN SKT5-RELATED"/>
    <property type="match status" value="1"/>
</dbReference>
<dbReference type="EMBL" id="BSXU01003881">
    <property type="protein sequence ID" value="GMG40522.1"/>
    <property type="molecule type" value="Genomic_DNA"/>
</dbReference>
<dbReference type="Proteomes" id="UP001165063">
    <property type="component" value="Unassembled WGS sequence"/>
</dbReference>
<feature type="region of interest" description="Disordered" evidence="2">
    <location>
        <begin position="117"/>
        <end position="148"/>
    </location>
</feature>
<accession>A0A9W6YXR1</accession>
<feature type="compositionally biased region" description="Low complexity" evidence="2">
    <location>
        <begin position="171"/>
        <end position="196"/>
    </location>
</feature>
<dbReference type="OrthoDB" id="272077at2759"/>
<feature type="compositionally biased region" description="Polar residues" evidence="2">
    <location>
        <begin position="1"/>
        <end position="27"/>
    </location>
</feature>
<feature type="region of interest" description="Disordered" evidence="2">
    <location>
        <begin position="171"/>
        <end position="280"/>
    </location>
</feature>
<evidence type="ECO:0000256" key="2">
    <source>
        <dbReference type="SAM" id="MobiDB-lite"/>
    </source>
</evidence>
<sequence length="682" mass="74248">MNHPYRQQVSSLTSPTANAHQRRTPSGNIIPEQVSEASRHSSSSSISNHPYRPKSYIAHTRSDSLNFVDPHQQPQHSEYAKHFRKISGEPLSSIQLPHNNVGADKLSNQMNGLSVNDLFPYDSQTDSSSPTKAADDEWTPDLNSTKNNMFLNVEKPGTYTPSIISDSALPSANASVNNSPAASHGGSASASPGPNNTRFPRTHQRQQSVPASVRIVVEKSDSDGNGSSSASSTSNSNLTGPPRLPGQQHASQSSPSLLTKPRDLSPQPFRSSTPPRAGIGAAGLTRQNVSFVSTNSGTSSPAILTPSQNSFNLDGSHTEGSERPLWSIDSHDFLQRALGPESQISLLSTDASLEMYSKNAKKSKDPEVLFTYAQVLLKSAININNNDKESLKKRKKYMEEAHEALKKSARAGLVDAQYFLGDAYYVGVFSANSKPEHSKALTYFETAGKLKHAEGAYRTALCYRKGVGCKPDARKVVKFTEIAALNGHPVAMMELGIYCFHGLMGLSDDVNIKKKGISWLRRATEVATDLSCGAPYELALIYLNGFRDIVLTDRNYAIKLLFQAANLGHAKSSSMLGKFYEIGDIVDANPDLSIHFYNLAASMGDVDGMMGLCSWYFVGTEHLEQDHDEAFAWALRAAEGGLPKAMLLLQRFYSKGIGCGVDNERAKFWGEQAAKAQKKLKK</sequence>
<protein>
    <submittedName>
        <fullName evidence="3">Unnamed protein product</fullName>
    </submittedName>
</protein>
<evidence type="ECO:0000313" key="3">
    <source>
        <dbReference type="EMBL" id="GMG40522.1"/>
    </source>
</evidence>
<feature type="compositionally biased region" description="Polar residues" evidence="2">
    <location>
        <begin position="122"/>
        <end position="131"/>
    </location>
</feature>
<dbReference type="AlphaFoldDB" id="A0A9W6YXR1"/>
<feature type="compositionally biased region" description="Polar residues" evidence="2">
    <location>
        <begin position="292"/>
        <end position="315"/>
    </location>
</feature>
<feature type="region of interest" description="Disordered" evidence="2">
    <location>
        <begin position="292"/>
        <end position="319"/>
    </location>
</feature>
<gene>
    <name evidence="3" type="ORF">Amon01_000626000</name>
</gene>
<dbReference type="InterPro" id="IPR011990">
    <property type="entry name" value="TPR-like_helical_dom_sf"/>
</dbReference>
<proteinExistence type="predicted"/>
<dbReference type="SUPFAM" id="SSF81901">
    <property type="entry name" value="HCP-like"/>
    <property type="match status" value="1"/>
</dbReference>